<sequence length="158" mass="17399">MAVSQLVRPAARSPGRSKGRATSAIISGIPLSSRGPGDYLGEEAYLRKTRVPGLRGAQVICTPSCDDALVAAISYDDMDAMHMQEVDLACGVFFQIVRQTMLRMQNEIDSRTEVGSEQNFVLHTFDQVARYAQLQQMAKRVRPPPYDYDCASLPDKAS</sequence>
<evidence type="ECO:0000256" key="1">
    <source>
        <dbReference type="SAM" id="MobiDB-lite"/>
    </source>
</evidence>
<evidence type="ECO:0000313" key="2">
    <source>
        <dbReference type="EMBL" id="KAK3255018.1"/>
    </source>
</evidence>
<organism evidence="2 3">
    <name type="scientific">Cymbomonas tetramitiformis</name>
    <dbReference type="NCBI Taxonomy" id="36881"/>
    <lineage>
        <taxon>Eukaryota</taxon>
        <taxon>Viridiplantae</taxon>
        <taxon>Chlorophyta</taxon>
        <taxon>Pyramimonadophyceae</taxon>
        <taxon>Pyramimonadales</taxon>
        <taxon>Pyramimonadaceae</taxon>
        <taxon>Cymbomonas</taxon>
    </lineage>
</organism>
<dbReference type="EMBL" id="LGRX02022912">
    <property type="protein sequence ID" value="KAK3255018.1"/>
    <property type="molecule type" value="Genomic_DNA"/>
</dbReference>
<name>A0AAE0KNE8_9CHLO</name>
<protein>
    <recommendedName>
        <fullName evidence="4">Cyclic nucleotide-binding domain-containing protein</fullName>
    </recommendedName>
</protein>
<evidence type="ECO:0008006" key="4">
    <source>
        <dbReference type="Google" id="ProtNLM"/>
    </source>
</evidence>
<gene>
    <name evidence="2" type="ORF">CYMTET_35787</name>
</gene>
<dbReference type="AlphaFoldDB" id="A0AAE0KNE8"/>
<keyword evidence="3" id="KW-1185">Reference proteome</keyword>
<feature type="region of interest" description="Disordered" evidence="1">
    <location>
        <begin position="1"/>
        <end position="22"/>
    </location>
</feature>
<proteinExistence type="predicted"/>
<reference evidence="2 3" key="1">
    <citation type="journal article" date="2015" name="Genome Biol. Evol.">
        <title>Comparative Genomics of a Bacterivorous Green Alga Reveals Evolutionary Causalities and Consequences of Phago-Mixotrophic Mode of Nutrition.</title>
        <authorList>
            <person name="Burns J.A."/>
            <person name="Paasch A."/>
            <person name="Narechania A."/>
            <person name="Kim E."/>
        </authorList>
    </citation>
    <scope>NUCLEOTIDE SEQUENCE [LARGE SCALE GENOMIC DNA]</scope>
    <source>
        <strain evidence="2 3">PLY_AMNH</strain>
    </source>
</reference>
<comment type="caution">
    <text evidence="2">The sequence shown here is derived from an EMBL/GenBank/DDBJ whole genome shotgun (WGS) entry which is preliminary data.</text>
</comment>
<accession>A0AAE0KNE8</accession>
<evidence type="ECO:0000313" key="3">
    <source>
        <dbReference type="Proteomes" id="UP001190700"/>
    </source>
</evidence>
<dbReference type="Proteomes" id="UP001190700">
    <property type="component" value="Unassembled WGS sequence"/>
</dbReference>